<dbReference type="Proteomes" id="UP001499990">
    <property type="component" value="Unassembled WGS sequence"/>
</dbReference>
<dbReference type="EMBL" id="BAAAYL010000001">
    <property type="protein sequence ID" value="GAA3379375.1"/>
    <property type="molecule type" value="Genomic_DNA"/>
</dbReference>
<organism evidence="1 2">
    <name type="scientific">Streptomyces sannanensis</name>
    <dbReference type="NCBI Taxonomy" id="285536"/>
    <lineage>
        <taxon>Bacteria</taxon>
        <taxon>Bacillati</taxon>
        <taxon>Actinomycetota</taxon>
        <taxon>Actinomycetes</taxon>
        <taxon>Kitasatosporales</taxon>
        <taxon>Streptomycetaceae</taxon>
        <taxon>Streptomyces</taxon>
    </lineage>
</organism>
<evidence type="ECO:0000313" key="2">
    <source>
        <dbReference type="Proteomes" id="UP001499990"/>
    </source>
</evidence>
<name>A0ABP6SKP4_9ACTN</name>
<sequence>MAAQPLAVSVQLDRTGLVLAQGPDEDAPYCFPRSQAAENARRPLSLAEALHARIRPTGTAEAVLREWTTGMPDEQWNQLIARPAAAREIQREAELHQRRGRNRQKVPAAGLYTGRCPGLTFVDRLLAALLYQRHRLPQVTIAPLFGVVPQSLNRVISQTRRLLVGPLLVFGRAKIRGTRR</sequence>
<evidence type="ECO:0008006" key="3">
    <source>
        <dbReference type="Google" id="ProtNLM"/>
    </source>
</evidence>
<gene>
    <name evidence="1" type="ORF">GCM10020367_62640</name>
</gene>
<protein>
    <recommendedName>
        <fullName evidence="3">Transposase Helix-turn-helix domain-containing protein</fullName>
    </recommendedName>
</protein>
<keyword evidence="2" id="KW-1185">Reference proteome</keyword>
<accession>A0ABP6SKP4</accession>
<evidence type="ECO:0000313" key="1">
    <source>
        <dbReference type="EMBL" id="GAA3379375.1"/>
    </source>
</evidence>
<reference evidence="2" key="1">
    <citation type="journal article" date="2019" name="Int. J. Syst. Evol. Microbiol.">
        <title>The Global Catalogue of Microorganisms (GCM) 10K type strain sequencing project: providing services to taxonomists for standard genome sequencing and annotation.</title>
        <authorList>
            <consortium name="The Broad Institute Genomics Platform"/>
            <consortium name="The Broad Institute Genome Sequencing Center for Infectious Disease"/>
            <person name="Wu L."/>
            <person name="Ma J."/>
        </authorList>
    </citation>
    <scope>NUCLEOTIDE SEQUENCE [LARGE SCALE GENOMIC DNA]</scope>
    <source>
        <strain evidence="2">JCM 9651</strain>
    </source>
</reference>
<proteinExistence type="predicted"/>
<comment type="caution">
    <text evidence="1">The sequence shown here is derived from an EMBL/GenBank/DDBJ whole genome shotgun (WGS) entry which is preliminary data.</text>
</comment>